<reference evidence="8 9" key="1">
    <citation type="submission" date="2023-08" db="EMBL/GenBank/DDBJ databases">
        <title>Complete Genome Sequence of Pseudomonas entomophila TVIN A01.</title>
        <authorList>
            <person name="Shelke T."/>
            <person name="Mahar N.S."/>
            <person name="Gupta I."/>
            <person name="Gupta V."/>
        </authorList>
    </citation>
    <scope>NUCLEOTIDE SEQUENCE [LARGE SCALE GENOMIC DNA]</scope>
    <source>
        <strain evidence="8 9">TVIN-A01</strain>
    </source>
</reference>
<dbReference type="GO" id="GO:0016301">
    <property type="term" value="F:kinase activity"/>
    <property type="evidence" value="ECO:0007669"/>
    <property type="project" value="UniProtKB-KW"/>
</dbReference>
<evidence type="ECO:0000256" key="1">
    <source>
        <dbReference type="ARBA" id="ARBA00000085"/>
    </source>
</evidence>
<dbReference type="SUPFAM" id="SSF55874">
    <property type="entry name" value="ATPase domain of HSP90 chaperone/DNA topoisomerase II/histidine kinase"/>
    <property type="match status" value="1"/>
</dbReference>
<accession>A0ABY9QKL0</accession>
<evidence type="ECO:0000256" key="3">
    <source>
        <dbReference type="ARBA" id="ARBA00022553"/>
    </source>
</evidence>
<dbReference type="PANTHER" id="PTHR45453:SF1">
    <property type="entry name" value="PHOSPHATE REGULON SENSOR PROTEIN PHOR"/>
    <property type="match status" value="1"/>
</dbReference>
<keyword evidence="3" id="KW-0597">Phosphoprotein</keyword>
<dbReference type="Proteomes" id="UP001183127">
    <property type="component" value="Chromosome"/>
</dbReference>
<dbReference type="InterPro" id="IPR003594">
    <property type="entry name" value="HATPase_dom"/>
</dbReference>
<sequence>MVRDYLKHAKKKCSLSKACLSTNTSGESLCPHGLSYFAASVGETRIVVFGVKGEQIGNKISRELKLELKGRNLDERRFHSWVNSLSKLDKVIDNHILERQSELLDPLHDPIRLARQLESISVRLLDQTSSSAVRTVDAQLDQASTEMKSLVKAAGLLNDYFDLVSIYFNPAAARFGRPASMSLHGILRKITSILSGFEADEDGVKTKVIFRGECYRNFNLRESFKIIPFSLISNAVKYCLVGDVAVRLREMQDRVEVEVVSQGPPIEEDEIDLIFSKKYRGRWSKSLRKGEGVGLYLAKIVADAHDIQISATSRRLGGQMFGTTPLATNTFRFEVPFQINR</sequence>
<dbReference type="SMART" id="SM00387">
    <property type="entry name" value="HATPase_c"/>
    <property type="match status" value="1"/>
</dbReference>
<dbReference type="Gene3D" id="3.30.565.10">
    <property type="entry name" value="Histidine kinase-like ATPase, C-terminal domain"/>
    <property type="match status" value="1"/>
</dbReference>
<keyword evidence="9" id="KW-1185">Reference proteome</keyword>
<dbReference type="InterPro" id="IPR036890">
    <property type="entry name" value="HATPase_C_sf"/>
</dbReference>
<dbReference type="PROSITE" id="PS50109">
    <property type="entry name" value="HIS_KIN"/>
    <property type="match status" value="1"/>
</dbReference>
<dbReference type="InterPro" id="IPR005467">
    <property type="entry name" value="His_kinase_dom"/>
</dbReference>
<evidence type="ECO:0000256" key="4">
    <source>
        <dbReference type="ARBA" id="ARBA00022679"/>
    </source>
</evidence>
<evidence type="ECO:0000313" key="9">
    <source>
        <dbReference type="Proteomes" id="UP001183127"/>
    </source>
</evidence>
<evidence type="ECO:0000256" key="5">
    <source>
        <dbReference type="ARBA" id="ARBA00022777"/>
    </source>
</evidence>
<dbReference type="Pfam" id="PF02518">
    <property type="entry name" value="HATPase_c"/>
    <property type="match status" value="1"/>
</dbReference>
<feature type="domain" description="Histidine kinase" evidence="7">
    <location>
        <begin position="230"/>
        <end position="339"/>
    </location>
</feature>
<dbReference type="EC" id="2.7.13.3" evidence="2"/>
<keyword evidence="4" id="KW-0808">Transferase</keyword>
<keyword evidence="6" id="KW-0902">Two-component regulatory system</keyword>
<evidence type="ECO:0000256" key="6">
    <source>
        <dbReference type="ARBA" id="ARBA00023012"/>
    </source>
</evidence>
<evidence type="ECO:0000256" key="2">
    <source>
        <dbReference type="ARBA" id="ARBA00012438"/>
    </source>
</evidence>
<dbReference type="PANTHER" id="PTHR45453">
    <property type="entry name" value="PHOSPHATE REGULON SENSOR PROTEIN PHOR"/>
    <property type="match status" value="1"/>
</dbReference>
<name>A0ABY9QKL0_9PSED</name>
<evidence type="ECO:0000259" key="7">
    <source>
        <dbReference type="PROSITE" id="PS50109"/>
    </source>
</evidence>
<gene>
    <name evidence="8" type="ORF">RAH46_19875</name>
</gene>
<dbReference type="EMBL" id="CP132921">
    <property type="protein sequence ID" value="WMW04582.1"/>
    <property type="molecule type" value="Genomic_DNA"/>
</dbReference>
<dbReference type="InterPro" id="IPR050351">
    <property type="entry name" value="BphY/WalK/GraS-like"/>
</dbReference>
<organism evidence="8 9">
    <name type="scientific">Pseudomonas entomophila</name>
    <dbReference type="NCBI Taxonomy" id="312306"/>
    <lineage>
        <taxon>Bacteria</taxon>
        <taxon>Pseudomonadati</taxon>
        <taxon>Pseudomonadota</taxon>
        <taxon>Gammaproteobacteria</taxon>
        <taxon>Pseudomonadales</taxon>
        <taxon>Pseudomonadaceae</taxon>
        <taxon>Pseudomonas</taxon>
    </lineage>
</organism>
<keyword evidence="5 8" id="KW-0418">Kinase</keyword>
<comment type="catalytic activity">
    <reaction evidence="1">
        <text>ATP + protein L-histidine = ADP + protein N-phospho-L-histidine.</text>
        <dbReference type="EC" id="2.7.13.3"/>
    </reaction>
</comment>
<dbReference type="RefSeq" id="WP_158020235.1">
    <property type="nucleotide sequence ID" value="NZ_CP132921.1"/>
</dbReference>
<evidence type="ECO:0000313" key="8">
    <source>
        <dbReference type="EMBL" id="WMW04582.1"/>
    </source>
</evidence>
<protein>
    <recommendedName>
        <fullName evidence="2">histidine kinase</fullName>
        <ecNumber evidence="2">2.7.13.3</ecNumber>
    </recommendedName>
</protein>
<dbReference type="GeneID" id="51821206"/>
<proteinExistence type="predicted"/>